<dbReference type="EMBL" id="LMWW01000053">
    <property type="protein sequence ID" value="KUN78393.1"/>
    <property type="molecule type" value="Genomic_DNA"/>
</dbReference>
<dbReference type="Proteomes" id="UP000052982">
    <property type="component" value="Unassembled WGS sequence"/>
</dbReference>
<protein>
    <submittedName>
        <fullName evidence="1">Uncharacterized protein</fullName>
    </submittedName>
</protein>
<name>A0A101SQW6_9ACTN</name>
<comment type="caution">
    <text evidence="1">The sequence shown here is derived from an EMBL/GenBank/DDBJ whole genome shotgun (WGS) entry which is preliminary data.</text>
</comment>
<keyword evidence="2" id="KW-1185">Reference proteome</keyword>
<accession>A0A101SQW6</accession>
<proteinExistence type="predicted"/>
<organism evidence="1 2">
    <name type="scientific">Streptomyces griseoruber</name>
    <dbReference type="NCBI Taxonomy" id="1943"/>
    <lineage>
        <taxon>Bacteria</taxon>
        <taxon>Bacillati</taxon>
        <taxon>Actinomycetota</taxon>
        <taxon>Actinomycetes</taxon>
        <taxon>Kitasatosporales</taxon>
        <taxon>Streptomycetaceae</taxon>
        <taxon>Streptomyces</taxon>
    </lineage>
</organism>
<gene>
    <name evidence="1" type="ORF">AQJ64_30875</name>
</gene>
<evidence type="ECO:0000313" key="2">
    <source>
        <dbReference type="Proteomes" id="UP000052982"/>
    </source>
</evidence>
<evidence type="ECO:0000313" key="1">
    <source>
        <dbReference type="EMBL" id="KUN78393.1"/>
    </source>
</evidence>
<reference evidence="1 2" key="1">
    <citation type="submission" date="2015-10" db="EMBL/GenBank/DDBJ databases">
        <title>Draft genome sequence of Streptomyces griseoruber DSM 40281, type strain for the species Streptomyces griseoruber.</title>
        <authorList>
            <person name="Ruckert C."/>
            <person name="Winkler A."/>
            <person name="Kalinowski J."/>
            <person name="Kampfer P."/>
            <person name="Glaeser S."/>
        </authorList>
    </citation>
    <scope>NUCLEOTIDE SEQUENCE [LARGE SCALE GENOMIC DNA]</scope>
    <source>
        <strain evidence="1 2">DSM 40281</strain>
    </source>
</reference>
<dbReference type="AlphaFoldDB" id="A0A101SQW6"/>
<sequence length="212" mass="23184">MRFARVWDGEPCPVADPAATATRLDEDTQTAYDALTPAGAELDPQRSAGLLAYNDSCSHRGLSHWADRFDDAPPLVPGVVNVSAEWVLKGVSDEEAAVALRRARAELVRQGWRVTEYENAAPNRTLRVTPDGSGGVSVSLRVDAFDGDRLLVGAYAEWARYPDGTPLDGRDRPRLPEPLAPAQLRKWLREGRRGRPHHGWRAAPSACTAVLL</sequence>